<feature type="region of interest" description="Disordered" evidence="1">
    <location>
        <begin position="1"/>
        <end position="32"/>
    </location>
</feature>
<dbReference type="Proteomes" id="UP001219934">
    <property type="component" value="Unassembled WGS sequence"/>
</dbReference>
<sequence>MRERDGRKRDMRRMKDRGGERQSRKGAGEDIQGVALTHSHPSFLLTPPPPPQPDPLIASCFIFVFSALDNAVTAYGALELLFEPEVDDGFKWQVAEGKVRPIHKCIAGYGERGPSQRRISGCLKALALGGEEGRPHRRFTGAHCLSHQSANPVSHFADYAHFPDRTGDTPQGEGTKKQGFYALLCLNNDVGSMNRGARYSPWSFGSWPAASLVKAPVSLMTHVKDYPALP</sequence>
<evidence type="ECO:0000313" key="3">
    <source>
        <dbReference type="Proteomes" id="UP001219934"/>
    </source>
</evidence>
<comment type="caution">
    <text evidence="2">The sequence shown here is derived from an EMBL/GenBank/DDBJ whole genome shotgun (WGS) entry which is preliminary data.</text>
</comment>
<keyword evidence="3" id="KW-1185">Reference proteome</keyword>
<protein>
    <submittedName>
        <fullName evidence="2">Uncharacterized protein</fullName>
    </submittedName>
</protein>
<reference evidence="2" key="1">
    <citation type="submission" date="2022-11" db="EMBL/GenBank/DDBJ databases">
        <title>Chromosome-level genome of Pogonophryne albipinna.</title>
        <authorList>
            <person name="Jo E."/>
        </authorList>
    </citation>
    <scope>NUCLEOTIDE SEQUENCE</scope>
    <source>
        <strain evidence="2">SGF0006</strain>
        <tissue evidence="2">Muscle</tissue>
    </source>
</reference>
<evidence type="ECO:0000313" key="2">
    <source>
        <dbReference type="EMBL" id="KAJ4938838.1"/>
    </source>
</evidence>
<accession>A0AAD6B8T6</accession>
<gene>
    <name evidence="2" type="ORF">JOQ06_028304</name>
</gene>
<proteinExistence type="predicted"/>
<feature type="compositionally biased region" description="Basic and acidic residues" evidence="1">
    <location>
        <begin position="16"/>
        <end position="28"/>
    </location>
</feature>
<name>A0AAD6B8T6_9TELE</name>
<dbReference type="EMBL" id="JAPTMU010000008">
    <property type="protein sequence ID" value="KAJ4938838.1"/>
    <property type="molecule type" value="Genomic_DNA"/>
</dbReference>
<dbReference type="AlphaFoldDB" id="A0AAD6B8T6"/>
<organism evidence="2 3">
    <name type="scientific">Pogonophryne albipinna</name>
    <dbReference type="NCBI Taxonomy" id="1090488"/>
    <lineage>
        <taxon>Eukaryota</taxon>
        <taxon>Metazoa</taxon>
        <taxon>Chordata</taxon>
        <taxon>Craniata</taxon>
        <taxon>Vertebrata</taxon>
        <taxon>Euteleostomi</taxon>
        <taxon>Actinopterygii</taxon>
        <taxon>Neopterygii</taxon>
        <taxon>Teleostei</taxon>
        <taxon>Neoteleostei</taxon>
        <taxon>Acanthomorphata</taxon>
        <taxon>Eupercaria</taxon>
        <taxon>Perciformes</taxon>
        <taxon>Notothenioidei</taxon>
        <taxon>Pogonophryne</taxon>
    </lineage>
</organism>
<evidence type="ECO:0000256" key="1">
    <source>
        <dbReference type="SAM" id="MobiDB-lite"/>
    </source>
</evidence>